<feature type="domain" description="Thioredoxin" evidence="5">
    <location>
        <begin position="36"/>
        <end position="200"/>
    </location>
</feature>
<evidence type="ECO:0000259" key="5">
    <source>
        <dbReference type="PROSITE" id="PS51352"/>
    </source>
</evidence>
<dbReference type="Proteomes" id="UP001150830">
    <property type="component" value="Unassembled WGS sequence"/>
</dbReference>
<keyword evidence="2 3" id="KW-0186">Copper</keyword>
<evidence type="ECO:0000256" key="2">
    <source>
        <dbReference type="ARBA" id="ARBA00023008"/>
    </source>
</evidence>
<comment type="similarity">
    <text evidence="1">Belongs to the SCO1/2 family.</text>
</comment>
<dbReference type="PROSITE" id="PS51352">
    <property type="entry name" value="THIOREDOXIN_2"/>
    <property type="match status" value="1"/>
</dbReference>
<organism evidence="6 7">
    <name type="scientific">Parathalassolituus penaei</name>
    <dbReference type="NCBI Taxonomy" id="2997323"/>
    <lineage>
        <taxon>Bacteria</taxon>
        <taxon>Pseudomonadati</taxon>
        <taxon>Pseudomonadota</taxon>
        <taxon>Gammaproteobacteria</taxon>
        <taxon>Oceanospirillales</taxon>
        <taxon>Oceanospirillaceae</taxon>
        <taxon>Parathalassolituus</taxon>
    </lineage>
</organism>
<evidence type="ECO:0000313" key="7">
    <source>
        <dbReference type="Proteomes" id="UP001150830"/>
    </source>
</evidence>
<gene>
    <name evidence="6" type="ORF">OUO13_07050</name>
</gene>
<dbReference type="AlphaFoldDB" id="A0A9X3EDR6"/>
<keyword evidence="4" id="KW-1015">Disulfide bond</keyword>
<comment type="caution">
    <text evidence="6">The sequence shown here is derived from an EMBL/GenBank/DDBJ whole genome shotgun (WGS) entry which is preliminary data.</text>
</comment>
<dbReference type="InterPro" id="IPR003782">
    <property type="entry name" value="SCO1/SenC"/>
</dbReference>
<dbReference type="SUPFAM" id="SSF52833">
    <property type="entry name" value="Thioredoxin-like"/>
    <property type="match status" value="1"/>
</dbReference>
<dbReference type="PANTHER" id="PTHR12151">
    <property type="entry name" value="ELECTRON TRANSPORT PROTIN SCO1/SENC FAMILY MEMBER"/>
    <property type="match status" value="1"/>
</dbReference>
<dbReference type="EMBL" id="JAPNOA010000020">
    <property type="protein sequence ID" value="MCY0964939.1"/>
    <property type="molecule type" value="Genomic_DNA"/>
</dbReference>
<evidence type="ECO:0000256" key="3">
    <source>
        <dbReference type="PIRSR" id="PIRSR603782-1"/>
    </source>
</evidence>
<feature type="disulfide bond" description="Redox-active" evidence="4">
    <location>
        <begin position="74"/>
        <end position="78"/>
    </location>
</feature>
<reference evidence="6" key="1">
    <citation type="submission" date="2022-11" db="EMBL/GenBank/DDBJ databases">
        <title>Parathalassolutuus dongxingensis gen. nov., sp. nov., a novel member of family Oceanospirillaceae isolated from a coastal shrimp pond in Guangxi, China.</title>
        <authorList>
            <person name="Chen H."/>
        </authorList>
    </citation>
    <scope>NUCLEOTIDE SEQUENCE</scope>
    <source>
        <strain evidence="6">G-43</strain>
    </source>
</reference>
<dbReference type="RefSeq" id="WP_283173158.1">
    <property type="nucleotide sequence ID" value="NZ_JAPNOA010000020.1"/>
</dbReference>
<sequence>MKVTGLVVLLVLALATGIWQGGRGDDRLQQTGVMIYRQGVAVPAVSFVDQHGQPRDQSLFQGRWSLVFFGYTFCPDICPTTLADMNRVWKQLSPEVRGKLQLVLVSVDPQRDSVESLQPYLKYFNPEFIGLTGNPQSLPVLATALNGFYARVERGEGAPYLMDHSANLALVDPQGQYRGYIEPPFKGERMVTVLEALTAQ</sequence>
<accession>A0A9X3EDR6</accession>
<proteinExistence type="inferred from homology"/>
<protein>
    <submittedName>
        <fullName evidence="6">SCO family protein</fullName>
    </submittedName>
</protein>
<feature type="binding site" evidence="3">
    <location>
        <position position="78"/>
    </location>
    <ligand>
        <name>Cu cation</name>
        <dbReference type="ChEBI" id="CHEBI:23378"/>
    </ligand>
</feature>
<dbReference type="InterPro" id="IPR036249">
    <property type="entry name" value="Thioredoxin-like_sf"/>
</dbReference>
<dbReference type="PANTHER" id="PTHR12151:SF25">
    <property type="entry name" value="LINALOOL DEHYDRATASE_ISOMERASE DOMAIN-CONTAINING PROTEIN"/>
    <property type="match status" value="1"/>
</dbReference>
<keyword evidence="7" id="KW-1185">Reference proteome</keyword>
<dbReference type="Gene3D" id="3.40.30.10">
    <property type="entry name" value="Glutaredoxin"/>
    <property type="match status" value="1"/>
</dbReference>
<feature type="binding site" evidence="3">
    <location>
        <position position="74"/>
    </location>
    <ligand>
        <name>Cu cation</name>
        <dbReference type="ChEBI" id="CHEBI:23378"/>
    </ligand>
</feature>
<dbReference type="Pfam" id="PF02630">
    <property type="entry name" value="SCO1-SenC"/>
    <property type="match status" value="1"/>
</dbReference>
<dbReference type="GO" id="GO:0046872">
    <property type="term" value="F:metal ion binding"/>
    <property type="evidence" value="ECO:0007669"/>
    <property type="project" value="UniProtKB-KW"/>
</dbReference>
<keyword evidence="3" id="KW-0479">Metal-binding</keyword>
<feature type="binding site" evidence="3">
    <location>
        <position position="164"/>
    </location>
    <ligand>
        <name>Cu cation</name>
        <dbReference type="ChEBI" id="CHEBI:23378"/>
    </ligand>
</feature>
<evidence type="ECO:0000256" key="4">
    <source>
        <dbReference type="PIRSR" id="PIRSR603782-2"/>
    </source>
</evidence>
<evidence type="ECO:0000313" key="6">
    <source>
        <dbReference type="EMBL" id="MCY0964939.1"/>
    </source>
</evidence>
<dbReference type="CDD" id="cd02968">
    <property type="entry name" value="SCO"/>
    <property type="match status" value="1"/>
</dbReference>
<name>A0A9X3EDR6_9GAMM</name>
<dbReference type="InterPro" id="IPR013766">
    <property type="entry name" value="Thioredoxin_domain"/>
</dbReference>
<evidence type="ECO:0000256" key="1">
    <source>
        <dbReference type="ARBA" id="ARBA00010996"/>
    </source>
</evidence>